<reference evidence="1 2" key="1">
    <citation type="submission" date="2021-07" db="EMBL/GenBank/DDBJ databases">
        <authorList>
            <person name="Palmer J.M."/>
        </authorList>
    </citation>
    <scope>NUCLEOTIDE SEQUENCE [LARGE SCALE GENOMIC DNA]</scope>
    <source>
        <strain evidence="1 2">AT_MEX2019</strain>
        <tissue evidence="1">Muscle</tissue>
    </source>
</reference>
<protein>
    <submittedName>
        <fullName evidence="1">Uncharacterized protein</fullName>
    </submittedName>
</protein>
<evidence type="ECO:0000313" key="2">
    <source>
        <dbReference type="Proteomes" id="UP001345963"/>
    </source>
</evidence>
<evidence type="ECO:0000313" key="1">
    <source>
        <dbReference type="EMBL" id="MED6260520.1"/>
    </source>
</evidence>
<keyword evidence="2" id="KW-1185">Reference proteome</keyword>
<organism evidence="1 2">
    <name type="scientific">Ataeniobius toweri</name>
    <dbReference type="NCBI Taxonomy" id="208326"/>
    <lineage>
        <taxon>Eukaryota</taxon>
        <taxon>Metazoa</taxon>
        <taxon>Chordata</taxon>
        <taxon>Craniata</taxon>
        <taxon>Vertebrata</taxon>
        <taxon>Euteleostomi</taxon>
        <taxon>Actinopterygii</taxon>
        <taxon>Neopterygii</taxon>
        <taxon>Teleostei</taxon>
        <taxon>Neoteleostei</taxon>
        <taxon>Acanthomorphata</taxon>
        <taxon>Ovalentaria</taxon>
        <taxon>Atherinomorphae</taxon>
        <taxon>Cyprinodontiformes</taxon>
        <taxon>Goodeidae</taxon>
        <taxon>Ataeniobius</taxon>
    </lineage>
</organism>
<sequence length="113" mass="12694">LKPLLGTISNRGILPILRSVAISGEIEALGGFTFPSHWPFPYELDKAGNLSDMRRSDDSYPDQSRTWLSTQRRQISSLFVQLTATVNHIFPVLDKGGEGDHLECLRTHNTYHS</sequence>
<proteinExistence type="predicted"/>
<dbReference type="Proteomes" id="UP001345963">
    <property type="component" value="Unassembled WGS sequence"/>
</dbReference>
<dbReference type="EMBL" id="JAHUTI010088968">
    <property type="protein sequence ID" value="MED6260520.1"/>
    <property type="molecule type" value="Genomic_DNA"/>
</dbReference>
<name>A0ABU7CF83_9TELE</name>
<comment type="caution">
    <text evidence="1">The sequence shown here is derived from an EMBL/GenBank/DDBJ whole genome shotgun (WGS) entry which is preliminary data.</text>
</comment>
<gene>
    <name evidence="1" type="ORF">ATANTOWER_021294</name>
</gene>
<accession>A0ABU7CF83</accession>
<feature type="non-terminal residue" evidence="1">
    <location>
        <position position="1"/>
    </location>
</feature>